<dbReference type="Pfam" id="PF00483">
    <property type="entry name" value="NTP_transferase"/>
    <property type="match status" value="1"/>
</dbReference>
<dbReference type="InterPro" id="IPR005835">
    <property type="entry name" value="NTP_transferase_dom"/>
</dbReference>
<dbReference type="SUPFAM" id="SSF51161">
    <property type="entry name" value="Trimeric LpxA-like enzymes"/>
    <property type="match status" value="1"/>
</dbReference>
<evidence type="ECO:0000256" key="5">
    <source>
        <dbReference type="ARBA" id="ARBA00023268"/>
    </source>
</evidence>
<dbReference type="PANTHER" id="PTHR43584">
    <property type="entry name" value="NUCLEOTIDYL TRANSFERASE"/>
    <property type="match status" value="1"/>
</dbReference>
<evidence type="ECO:0000256" key="7">
    <source>
        <dbReference type="ARBA" id="ARBA00048247"/>
    </source>
</evidence>
<dbReference type="Gene3D" id="2.160.10.10">
    <property type="entry name" value="Hexapeptide repeat proteins"/>
    <property type="match status" value="1"/>
</dbReference>
<dbReference type="AlphaFoldDB" id="A0A2N1PQX6"/>
<keyword evidence="4" id="KW-0548">Nucleotidyltransferase</keyword>
<evidence type="ECO:0000256" key="1">
    <source>
        <dbReference type="ARBA" id="ARBA00005166"/>
    </source>
</evidence>
<dbReference type="Proteomes" id="UP000233256">
    <property type="component" value="Unassembled WGS sequence"/>
</dbReference>
<keyword evidence="5" id="KW-0511">Multifunctional enzyme</keyword>
<protein>
    <submittedName>
        <fullName evidence="11">Uncharacterized protein</fullName>
    </submittedName>
</protein>
<accession>A0A2N1PQX6</accession>
<dbReference type="InterPro" id="IPR056729">
    <property type="entry name" value="GMPPB_C"/>
</dbReference>
<evidence type="ECO:0000256" key="4">
    <source>
        <dbReference type="ARBA" id="ARBA00022695"/>
    </source>
</evidence>
<proteinExistence type="predicted"/>
<keyword evidence="3" id="KW-0808">Transferase</keyword>
<feature type="domain" description="Nucleotidyl transferase" evidence="9">
    <location>
        <begin position="6"/>
        <end position="234"/>
    </location>
</feature>
<comment type="pathway">
    <text evidence="1">Nucleotide-sugar biosynthesis; UDP-N-acetyl-alpha-D-glucosamine biosynthesis; N-acetyl-alpha-D-glucosamine 1-phosphate from alpha-D-glucosamine 6-phosphate (route II): step 2/2.</text>
</comment>
<comment type="pathway">
    <text evidence="2">Nucleotide-sugar biosynthesis; UDP-N-acetyl-alpha-D-glucosamine biosynthesis; UDP-N-acetyl-alpha-D-glucosamine from N-acetyl-alpha-D-glucosamine 1-phosphate: step 1/1.</text>
</comment>
<dbReference type="CDD" id="cd04181">
    <property type="entry name" value="NTP_transferase"/>
    <property type="match status" value="1"/>
</dbReference>
<comment type="catalytic activity">
    <reaction evidence="7">
        <text>alpha-D-glucosamine 1-phosphate + acetyl-CoA = N-acetyl-alpha-D-glucosamine 1-phosphate + CoA + H(+)</text>
        <dbReference type="Rhea" id="RHEA:13725"/>
        <dbReference type="ChEBI" id="CHEBI:15378"/>
        <dbReference type="ChEBI" id="CHEBI:57287"/>
        <dbReference type="ChEBI" id="CHEBI:57288"/>
        <dbReference type="ChEBI" id="CHEBI:57776"/>
        <dbReference type="ChEBI" id="CHEBI:58516"/>
        <dbReference type="EC" id="2.3.1.157"/>
    </reaction>
</comment>
<dbReference type="Gene3D" id="3.90.550.10">
    <property type="entry name" value="Spore Coat Polysaccharide Biosynthesis Protein SpsA, Chain A"/>
    <property type="match status" value="1"/>
</dbReference>
<dbReference type="GO" id="GO:0019134">
    <property type="term" value="F:glucosamine-1-phosphate N-acetyltransferase activity"/>
    <property type="evidence" value="ECO:0007669"/>
    <property type="project" value="UniProtKB-EC"/>
</dbReference>
<reference evidence="11 12" key="1">
    <citation type="journal article" date="2017" name="ISME J.">
        <title>Potential for microbial H2 and metal transformations associated with novel bacteria and archaea in deep terrestrial subsurface sediments.</title>
        <authorList>
            <person name="Hernsdorf A.W."/>
            <person name="Amano Y."/>
            <person name="Miyakawa K."/>
            <person name="Ise K."/>
            <person name="Suzuki Y."/>
            <person name="Anantharaman K."/>
            <person name="Probst A."/>
            <person name="Burstein D."/>
            <person name="Thomas B.C."/>
            <person name="Banfield J.F."/>
        </authorList>
    </citation>
    <scope>NUCLEOTIDE SEQUENCE [LARGE SCALE GENOMIC DNA]</scope>
    <source>
        <strain evidence="11">HGW-Wallbacteria-1</strain>
    </source>
</reference>
<dbReference type="Pfam" id="PF25087">
    <property type="entry name" value="GMPPB_C"/>
    <property type="match status" value="1"/>
</dbReference>
<dbReference type="EMBL" id="PGXC01000004">
    <property type="protein sequence ID" value="PKK90748.1"/>
    <property type="molecule type" value="Genomic_DNA"/>
</dbReference>
<evidence type="ECO:0000313" key="11">
    <source>
        <dbReference type="EMBL" id="PKK90748.1"/>
    </source>
</evidence>
<evidence type="ECO:0000256" key="8">
    <source>
        <dbReference type="ARBA" id="ARBA00048493"/>
    </source>
</evidence>
<dbReference type="SUPFAM" id="SSF53448">
    <property type="entry name" value="Nucleotide-diphospho-sugar transferases"/>
    <property type="match status" value="1"/>
</dbReference>
<dbReference type="GO" id="GO:0003977">
    <property type="term" value="F:UDP-N-acetylglucosamine diphosphorylase activity"/>
    <property type="evidence" value="ECO:0007669"/>
    <property type="project" value="UniProtKB-EC"/>
</dbReference>
<dbReference type="PANTHER" id="PTHR43584:SF8">
    <property type="entry name" value="N-ACETYLMURAMATE ALPHA-1-PHOSPHATE URIDYLYLTRANSFERASE"/>
    <property type="match status" value="1"/>
</dbReference>
<evidence type="ECO:0000256" key="2">
    <source>
        <dbReference type="ARBA" id="ARBA00005208"/>
    </source>
</evidence>
<keyword evidence="6" id="KW-0012">Acyltransferase</keyword>
<dbReference type="InterPro" id="IPR029044">
    <property type="entry name" value="Nucleotide-diphossugar_trans"/>
</dbReference>
<comment type="caution">
    <text evidence="11">The sequence shown here is derived from an EMBL/GenBank/DDBJ whole genome shotgun (WGS) entry which is preliminary data.</text>
</comment>
<name>A0A2N1PQX6_9BACT</name>
<dbReference type="InterPro" id="IPR011004">
    <property type="entry name" value="Trimer_LpxA-like_sf"/>
</dbReference>
<sequence length="410" mass="43953">MGKIQAVILCAGKSTRTYPLTLTRPKPLLQMAGATLLEYTLFQLQGLVDEVILVCGYMRQSLEAQVAHIQETWAGSAGFEFTFVEQQEQLGTAHAILQAESAIRGDFFVLNGDDLYGRGDLEAMVGGGPQVLVQEIPDVSRFSSLTLNDQGRVTEVVEKPPQGGPGIAGLGMYLFEPGIFEHIRKTPLSSRGEYEITETLNSYLKDVCLRVHTVKDFWIPIGYPWSVISASMNLMTGPFYAQLCHNLVRHLGFENLGDGILVGPSVTIDPKAIVKGPLIIGGDTRILGGASVSGPGFIGKNVRIGANATVCCSCLFDEARIGSESSFIFSLAGRGCQLGSNIDVESRPHGGGLATSVIKGVSEETGMTDLGCILADGARVENSVCFASGVKVWPEQTVESNVFLQADLEF</sequence>
<evidence type="ECO:0000259" key="10">
    <source>
        <dbReference type="Pfam" id="PF25087"/>
    </source>
</evidence>
<evidence type="ECO:0000256" key="6">
    <source>
        <dbReference type="ARBA" id="ARBA00023315"/>
    </source>
</evidence>
<feature type="domain" description="Mannose-1-phosphate guanyltransferase C-terminal" evidence="10">
    <location>
        <begin position="275"/>
        <end position="402"/>
    </location>
</feature>
<evidence type="ECO:0000313" key="12">
    <source>
        <dbReference type="Proteomes" id="UP000233256"/>
    </source>
</evidence>
<dbReference type="InterPro" id="IPR050065">
    <property type="entry name" value="GlmU-like"/>
</dbReference>
<gene>
    <name evidence="11" type="ORF">CVV64_07670</name>
</gene>
<evidence type="ECO:0000256" key="3">
    <source>
        <dbReference type="ARBA" id="ARBA00022679"/>
    </source>
</evidence>
<evidence type="ECO:0000259" key="9">
    <source>
        <dbReference type="Pfam" id="PF00483"/>
    </source>
</evidence>
<organism evidence="11 12">
    <name type="scientific">Candidatus Wallbacteria bacterium HGW-Wallbacteria-1</name>
    <dbReference type="NCBI Taxonomy" id="2013854"/>
    <lineage>
        <taxon>Bacteria</taxon>
        <taxon>Candidatus Walliibacteriota</taxon>
    </lineage>
</organism>
<comment type="catalytic activity">
    <reaction evidence="8">
        <text>N-acetyl-alpha-D-glucosamine 1-phosphate + UTP + H(+) = UDP-N-acetyl-alpha-D-glucosamine + diphosphate</text>
        <dbReference type="Rhea" id="RHEA:13509"/>
        <dbReference type="ChEBI" id="CHEBI:15378"/>
        <dbReference type="ChEBI" id="CHEBI:33019"/>
        <dbReference type="ChEBI" id="CHEBI:46398"/>
        <dbReference type="ChEBI" id="CHEBI:57705"/>
        <dbReference type="ChEBI" id="CHEBI:57776"/>
        <dbReference type="EC" id="2.7.7.23"/>
    </reaction>
</comment>